<dbReference type="EMBL" id="UYJE01002632">
    <property type="protein sequence ID" value="VDI12457.1"/>
    <property type="molecule type" value="Genomic_DNA"/>
</dbReference>
<proteinExistence type="predicted"/>
<reference evidence="2" key="1">
    <citation type="submission" date="2018-11" db="EMBL/GenBank/DDBJ databases">
        <authorList>
            <person name="Alioto T."/>
            <person name="Alioto T."/>
        </authorList>
    </citation>
    <scope>NUCLEOTIDE SEQUENCE</scope>
</reference>
<sequence>EAKLRTLAYLPVGKIVQRAPQMMKKDVALIQKFFDAMSKEDAETRLGLQESLSLMADTFKDIDPFCQNLMVAILNR</sequence>
<organism evidence="2 3">
    <name type="scientific">Mytilus galloprovincialis</name>
    <name type="common">Mediterranean mussel</name>
    <dbReference type="NCBI Taxonomy" id="29158"/>
    <lineage>
        <taxon>Eukaryota</taxon>
        <taxon>Metazoa</taxon>
        <taxon>Spiralia</taxon>
        <taxon>Lophotrochozoa</taxon>
        <taxon>Mollusca</taxon>
        <taxon>Bivalvia</taxon>
        <taxon>Autobranchia</taxon>
        <taxon>Pteriomorphia</taxon>
        <taxon>Mytilida</taxon>
        <taxon>Mytiloidea</taxon>
        <taxon>Mytilidae</taxon>
        <taxon>Mytilinae</taxon>
        <taxon>Mytilus</taxon>
    </lineage>
</organism>
<evidence type="ECO:0000313" key="3">
    <source>
        <dbReference type="Proteomes" id="UP000596742"/>
    </source>
</evidence>
<dbReference type="Proteomes" id="UP000596742">
    <property type="component" value="Unassembled WGS sequence"/>
</dbReference>
<dbReference type="Pfam" id="PF13001">
    <property type="entry name" value="ECM29_N"/>
    <property type="match status" value="1"/>
</dbReference>
<dbReference type="GO" id="GO:0060090">
    <property type="term" value="F:molecular adaptor activity"/>
    <property type="evidence" value="ECO:0007669"/>
    <property type="project" value="InterPro"/>
</dbReference>
<accession>A0A8B6D276</accession>
<feature type="domain" description="Proteasome component Ecm29 N-terminal" evidence="1">
    <location>
        <begin position="2"/>
        <end position="72"/>
    </location>
</feature>
<gene>
    <name evidence="2" type="ORF">MGAL_10B037318</name>
</gene>
<feature type="non-terminal residue" evidence="2">
    <location>
        <position position="1"/>
    </location>
</feature>
<keyword evidence="3" id="KW-1185">Reference proteome</keyword>
<evidence type="ECO:0000259" key="1">
    <source>
        <dbReference type="Pfam" id="PF13001"/>
    </source>
</evidence>
<dbReference type="GO" id="GO:0043248">
    <property type="term" value="P:proteasome assembly"/>
    <property type="evidence" value="ECO:0007669"/>
    <property type="project" value="InterPro"/>
</dbReference>
<dbReference type="OrthoDB" id="16066at2759"/>
<name>A0A8B6D276_MYTGA</name>
<protein>
    <recommendedName>
        <fullName evidence="1">Proteasome component Ecm29 N-terminal domain-containing protein</fullName>
    </recommendedName>
</protein>
<dbReference type="AlphaFoldDB" id="A0A8B6D276"/>
<comment type="caution">
    <text evidence="2">The sequence shown here is derived from an EMBL/GenBank/DDBJ whole genome shotgun (WGS) entry which is preliminary data.</text>
</comment>
<evidence type="ECO:0000313" key="2">
    <source>
        <dbReference type="EMBL" id="VDI12457.1"/>
    </source>
</evidence>
<dbReference type="InterPro" id="IPR024372">
    <property type="entry name" value="Ecm29_N"/>
</dbReference>